<keyword evidence="1" id="KW-0802">TPR repeat</keyword>
<dbReference type="PANTHER" id="PTHR12558">
    <property type="entry name" value="CELL DIVISION CYCLE 16,23,27"/>
    <property type="match status" value="1"/>
</dbReference>
<evidence type="ECO:0000313" key="2">
    <source>
        <dbReference type="EMBL" id="TYA13335.1"/>
    </source>
</evidence>
<dbReference type="Pfam" id="PF14559">
    <property type="entry name" value="TPR_19"/>
    <property type="match status" value="1"/>
</dbReference>
<organism evidence="2 3">
    <name type="scientific">Paenibacillus faecis</name>
    <dbReference type="NCBI Taxonomy" id="862114"/>
    <lineage>
        <taxon>Bacteria</taxon>
        <taxon>Bacillati</taxon>
        <taxon>Bacillota</taxon>
        <taxon>Bacilli</taxon>
        <taxon>Bacillales</taxon>
        <taxon>Paenibacillaceae</taxon>
        <taxon>Paenibacillus</taxon>
    </lineage>
</organism>
<dbReference type="PROSITE" id="PS50005">
    <property type="entry name" value="TPR"/>
    <property type="match status" value="1"/>
</dbReference>
<protein>
    <submittedName>
        <fullName evidence="2">Tetratricopeptide repeat protein</fullName>
    </submittedName>
</protein>
<dbReference type="RefSeq" id="WP_148451931.1">
    <property type="nucleotide sequence ID" value="NZ_BORZ01000001.1"/>
</dbReference>
<evidence type="ECO:0000313" key="3">
    <source>
        <dbReference type="Proteomes" id="UP000325218"/>
    </source>
</evidence>
<comment type="caution">
    <text evidence="2">The sequence shown here is derived from an EMBL/GenBank/DDBJ whole genome shotgun (WGS) entry which is preliminary data.</text>
</comment>
<keyword evidence="3" id="KW-1185">Reference proteome</keyword>
<dbReference type="EMBL" id="VSDO01000002">
    <property type="protein sequence ID" value="TYA13335.1"/>
    <property type="molecule type" value="Genomic_DNA"/>
</dbReference>
<dbReference type="Gene3D" id="1.25.40.10">
    <property type="entry name" value="Tetratricopeptide repeat domain"/>
    <property type="match status" value="2"/>
</dbReference>
<dbReference type="Proteomes" id="UP000325218">
    <property type="component" value="Unassembled WGS sequence"/>
</dbReference>
<dbReference type="Pfam" id="PF13432">
    <property type="entry name" value="TPR_16"/>
    <property type="match status" value="1"/>
</dbReference>
<name>A0A5D0CWZ2_9BACL</name>
<accession>A0A5D0CWZ2</accession>
<dbReference type="PANTHER" id="PTHR12558:SF13">
    <property type="entry name" value="CELL DIVISION CYCLE PROTEIN 27 HOMOLOG"/>
    <property type="match status" value="1"/>
</dbReference>
<reference evidence="2 3" key="1">
    <citation type="submission" date="2019-08" db="EMBL/GenBank/DDBJ databases">
        <title>Genome sequencing of Paenibacillus faecis DSM 23593(T).</title>
        <authorList>
            <person name="Kook J.-K."/>
            <person name="Park S.-N."/>
            <person name="Lim Y.K."/>
        </authorList>
    </citation>
    <scope>NUCLEOTIDE SEQUENCE [LARGE SCALE GENOMIC DNA]</scope>
    <source>
        <strain evidence="2 3">DSM 23593</strain>
    </source>
</reference>
<dbReference type="SUPFAM" id="SSF48452">
    <property type="entry name" value="TPR-like"/>
    <property type="match status" value="1"/>
</dbReference>
<gene>
    <name evidence="2" type="ORF">FRY98_11770</name>
</gene>
<proteinExistence type="predicted"/>
<dbReference type="SMART" id="SM00028">
    <property type="entry name" value="TPR"/>
    <property type="match status" value="3"/>
</dbReference>
<dbReference type="AlphaFoldDB" id="A0A5D0CWZ2"/>
<dbReference type="InterPro" id="IPR019734">
    <property type="entry name" value="TPR_rpt"/>
</dbReference>
<evidence type="ECO:0000256" key="1">
    <source>
        <dbReference type="PROSITE-ProRule" id="PRU00339"/>
    </source>
</evidence>
<dbReference type="InterPro" id="IPR011990">
    <property type="entry name" value="TPR-like_helical_dom_sf"/>
</dbReference>
<sequence>MKAEDCLKKAYRSIYENDFEQAIQWFEQALVLAPDNADIHYRCSITCARSGRLEKALAHARLASALVPEQEEYKLHFDRLQSMELTLMAKRLLEGESAGSAVGAGSTSKPAASLLERAVRLDPLSVDAQVWLAIAYTELEQYDRALSAVQEASVLPQDVGIAKQLQELEQRIRKHMK</sequence>
<feature type="repeat" description="TPR" evidence="1">
    <location>
        <begin position="3"/>
        <end position="36"/>
    </location>
</feature>
<dbReference type="OrthoDB" id="2658522at2"/>